<evidence type="ECO:0000256" key="10">
    <source>
        <dbReference type="RuleBase" id="RU004326"/>
    </source>
</evidence>
<dbReference type="GeneID" id="75161125"/>
<evidence type="ECO:0000259" key="14">
    <source>
        <dbReference type="Pfam" id="PF02879"/>
    </source>
</evidence>
<evidence type="ECO:0000256" key="4">
    <source>
        <dbReference type="ARBA" id="ARBA00022842"/>
    </source>
</evidence>
<dbReference type="InterPro" id="IPR005845">
    <property type="entry name" value="A-D-PHexomutase_a/b/a-II"/>
</dbReference>
<dbReference type="InterPro" id="IPR005844">
    <property type="entry name" value="A-D-PHexomutase_a/b/a-I"/>
</dbReference>
<dbReference type="Proteomes" id="UP000266391">
    <property type="component" value="Unassembled WGS sequence"/>
</dbReference>
<dbReference type="Proteomes" id="UP000049828">
    <property type="component" value="Unassembled WGS sequence"/>
</dbReference>
<feature type="domain" description="Alpha-D-phosphohexomutase alpha/beta/alpha" evidence="14">
    <location>
        <begin position="158"/>
        <end position="254"/>
    </location>
</feature>
<dbReference type="InterPro" id="IPR016055">
    <property type="entry name" value="A-D-PHexomutase_a/b/a-I/II/III"/>
</dbReference>
<evidence type="ECO:0000256" key="2">
    <source>
        <dbReference type="ARBA" id="ARBA00022553"/>
    </source>
</evidence>
<dbReference type="PRINTS" id="PR00509">
    <property type="entry name" value="PGMPMM"/>
</dbReference>
<comment type="similarity">
    <text evidence="1 9 10">Belongs to the phosphohexose mutase family.</text>
</comment>
<dbReference type="PANTHER" id="PTHR42946:SF1">
    <property type="entry name" value="PHOSPHOGLUCOMUTASE (ALPHA-D-GLUCOSE-1,6-BISPHOSPHATE-DEPENDENT)"/>
    <property type="match status" value="1"/>
</dbReference>
<dbReference type="PROSITE" id="PS00710">
    <property type="entry name" value="PGM_PMM"/>
    <property type="match status" value="1"/>
</dbReference>
<dbReference type="Pfam" id="PF00408">
    <property type="entry name" value="PGM_PMM_IV"/>
    <property type="match status" value="1"/>
</dbReference>
<dbReference type="NCBIfam" id="NF008139">
    <property type="entry name" value="PRK10887.1"/>
    <property type="match status" value="1"/>
</dbReference>
<reference evidence="17 19" key="3">
    <citation type="submission" date="2018-08" db="EMBL/GenBank/DDBJ databases">
        <title>A genome reference for cultivated species of the human gut microbiota.</title>
        <authorList>
            <person name="Zou Y."/>
            <person name="Xue W."/>
            <person name="Luo G."/>
        </authorList>
    </citation>
    <scope>NUCLEOTIDE SEQUENCE [LARGE SCALE GENOMIC DNA]</scope>
    <source>
        <strain evidence="17 19">AM32-8LB</strain>
    </source>
</reference>
<dbReference type="InterPro" id="IPR005843">
    <property type="entry name" value="A-D-PHexomutase_C"/>
</dbReference>
<evidence type="ECO:0000259" key="12">
    <source>
        <dbReference type="Pfam" id="PF00408"/>
    </source>
</evidence>
<dbReference type="FunFam" id="3.40.120.10:FF:000001">
    <property type="entry name" value="Phosphoglucosamine mutase"/>
    <property type="match status" value="1"/>
</dbReference>
<dbReference type="InterPro" id="IPR005841">
    <property type="entry name" value="Alpha-D-phosphohexomutase_SF"/>
</dbReference>
<dbReference type="InterPro" id="IPR036900">
    <property type="entry name" value="A-D-PHexomutase_C_sf"/>
</dbReference>
<reference evidence="18" key="2">
    <citation type="submission" date="2015-05" db="EMBL/GenBank/DDBJ databases">
        <authorList>
            <consortium name="Pathogen Informatics"/>
        </authorList>
    </citation>
    <scope>NUCLEOTIDE SEQUENCE [LARGE SCALE GENOMIC DNA]</scope>
    <source>
        <strain evidence="18">L1-83</strain>
    </source>
</reference>
<evidence type="ECO:0000313" key="19">
    <source>
        <dbReference type="Proteomes" id="UP000266391"/>
    </source>
</evidence>
<evidence type="ECO:0000256" key="3">
    <source>
        <dbReference type="ARBA" id="ARBA00022723"/>
    </source>
</evidence>
<feature type="domain" description="Alpha-D-phosphohexomutase alpha/beta/alpha" evidence="13">
    <location>
        <begin position="3"/>
        <end position="136"/>
    </location>
</feature>
<dbReference type="GO" id="GO:0006048">
    <property type="term" value="P:UDP-N-acetylglucosamine biosynthetic process"/>
    <property type="evidence" value="ECO:0007669"/>
    <property type="project" value="TreeGrafter"/>
</dbReference>
<feature type="active site" description="Phosphoserine intermediate" evidence="9">
    <location>
        <position position="101"/>
    </location>
</feature>
<dbReference type="GO" id="GO:0000287">
    <property type="term" value="F:magnesium ion binding"/>
    <property type="evidence" value="ECO:0007669"/>
    <property type="project" value="UniProtKB-UniRule"/>
</dbReference>
<dbReference type="PANTHER" id="PTHR42946">
    <property type="entry name" value="PHOSPHOHEXOSE MUTASE"/>
    <property type="match status" value="1"/>
</dbReference>
<dbReference type="InterPro" id="IPR005846">
    <property type="entry name" value="A-D-PHexomutase_a/b/a-III"/>
</dbReference>
<evidence type="ECO:0000256" key="5">
    <source>
        <dbReference type="ARBA" id="ARBA00023235"/>
    </source>
</evidence>
<dbReference type="InterPro" id="IPR006352">
    <property type="entry name" value="GlmM_bact"/>
</dbReference>
<comment type="PTM">
    <text evidence="9">Activated by phosphorylation.</text>
</comment>
<proteinExistence type="inferred from homology"/>
<dbReference type="InterPro" id="IPR050060">
    <property type="entry name" value="Phosphoglucosamine_mutase"/>
</dbReference>
<feature type="binding site" evidence="9">
    <location>
        <position position="241"/>
    </location>
    <ligand>
        <name>Mg(2+)</name>
        <dbReference type="ChEBI" id="CHEBI:18420"/>
    </ligand>
</feature>
<keyword evidence="18" id="KW-1185">Reference proteome</keyword>
<keyword evidence="3 9" id="KW-0479">Metal-binding</keyword>
<dbReference type="GO" id="GO:0005829">
    <property type="term" value="C:cytosol"/>
    <property type="evidence" value="ECO:0007669"/>
    <property type="project" value="TreeGrafter"/>
</dbReference>
<dbReference type="OrthoDB" id="9806956at2"/>
<dbReference type="RefSeq" id="WP_007887014.1">
    <property type="nucleotide sequence ID" value="NZ_CAKZTK010000057.1"/>
</dbReference>
<evidence type="ECO:0000256" key="1">
    <source>
        <dbReference type="ARBA" id="ARBA00010231"/>
    </source>
</evidence>
<accession>A0A0M6WFP7</accession>
<dbReference type="AlphaFoldDB" id="A0A0M6WFP7"/>
<sequence length="449" mass="48699">MARMFGTDGVRGVAGSELTIELATKLGQAGAYVLTKEQEHQATIIVGCDTRISGGMLASALMAGICSVGANAIFVGVMPTPAIAYLTRKHKVDAGVVISASHNPMEFNGIKFFNGEGYKLPDEMEDEIEALIKNNMKDVVLPIGSGVGKIDYRFDLRDEYVKFMEKCVPVDLKGMKIVVDCAEGASHYTSVKALTDLGADLIAIHTDPDGTNINSNCGSTHMDELKARVVYEKAAVGLAFDGDADRMLAVDEHGNVVDGDQIMAICGNYMKSKGTLKKDTIVVTVMTNLGFTLMGQKEGIHVEKTKVGDRYVLENMRKNGYNIGGEQSGHVIFLDDNTTGDGLLSALHLLEVMVNTGKPLSELAEIMEVLPQALVNAKVPNHKKEKFMEYQEIADAVADVEKKFKGEGRVLIRPSGTEPLVRVMIEGKDQKVIDEEARKLAELITKIML</sequence>
<keyword evidence="5 9" id="KW-0413">Isomerase</keyword>
<protein>
    <recommendedName>
        <fullName evidence="8 9">Phosphoglucosamine mutase</fullName>
        <ecNumber evidence="7 9">5.4.2.10</ecNumber>
    </recommendedName>
</protein>
<dbReference type="InterPro" id="IPR016066">
    <property type="entry name" value="A-D-PHexomutase_CS"/>
</dbReference>
<dbReference type="EC" id="5.4.2.10" evidence="7 9"/>
<gene>
    <name evidence="9 16" type="primary">glmM</name>
    <name evidence="17" type="ORF">DW813_06025</name>
    <name evidence="16" type="ORF">RIL183_16181</name>
</gene>
<dbReference type="Gene3D" id="3.40.120.10">
    <property type="entry name" value="Alpha-D-Glucose-1,6-Bisphosphate, subunit A, domain 3"/>
    <property type="match status" value="3"/>
</dbReference>
<reference evidence="16" key="1">
    <citation type="submission" date="2015-05" db="EMBL/GenBank/DDBJ databases">
        <authorList>
            <person name="Wang D.B."/>
            <person name="Wang M."/>
        </authorList>
    </citation>
    <scope>NUCLEOTIDE SEQUENCE [LARGE SCALE GENOMIC DNA]</scope>
    <source>
        <strain evidence="16">L1-83</strain>
    </source>
</reference>
<feature type="binding site" evidence="9">
    <location>
        <position position="243"/>
    </location>
    <ligand>
        <name>Mg(2+)</name>
        <dbReference type="ChEBI" id="CHEBI:18420"/>
    </ligand>
</feature>
<evidence type="ECO:0000256" key="6">
    <source>
        <dbReference type="ARBA" id="ARBA00050364"/>
    </source>
</evidence>
<keyword evidence="2 9" id="KW-0597">Phosphoprotein</keyword>
<dbReference type="Pfam" id="PF02879">
    <property type="entry name" value="PGM_PMM_II"/>
    <property type="match status" value="1"/>
</dbReference>
<feature type="domain" description="Alpha-D-phosphohexomutase alpha/beta/alpha" evidence="15">
    <location>
        <begin position="258"/>
        <end position="368"/>
    </location>
</feature>
<comment type="cofactor">
    <cofactor evidence="9">
        <name>Mg(2+)</name>
        <dbReference type="ChEBI" id="CHEBI:18420"/>
    </cofactor>
    <text evidence="9">Binds 1 Mg(2+) ion per subunit.</text>
</comment>
<dbReference type="EMBL" id="QSIQ01000007">
    <property type="protein sequence ID" value="RHD04238.1"/>
    <property type="molecule type" value="Genomic_DNA"/>
</dbReference>
<evidence type="ECO:0000256" key="8">
    <source>
        <dbReference type="ARBA" id="ARBA00068193"/>
    </source>
</evidence>
<dbReference type="GO" id="GO:0004615">
    <property type="term" value="F:phosphomannomutase activity"/>
    <property type="evidence" value="ECO:0007669"/>
    <property type="project" value="TreeGrafter"/>
</dbReference>
<evidence type="ECO:0000313" key="17">
    <source>
        <dbReference type="EMBL" id="RHD04238.1"/>
    </source>
</evidence>
<organism evidence="16 18">
    <name type="scientific">Roseburia inulinivorans</name>
    <dbReference type="NCBI Taxonomy" id="360807"/>
    <lineage>
        <taxon>Bacteria</taxon>
        <taxon>Bacillati</taxon>
        <taxon>Bacillota</taxon>
        <taxon>Clostridia</taxon>
        <taxon>Lachnospirales</taxon>
        <taxon>Lachnospiraceae</taxon>
        <taxon>Roseburia</taxon>
    </lineage>
</organism>
<dbReference type="Gene3D" id="3.30.310.50">
    <property type="entry name" value="Alpha-D-phosphohexomutase, C-terminal domain"/>
    <property type="match status" value="1"/>
</dbReference>
<evidence type="ECO:0000313" key="16">
    <source>
        <dbReference type="EMBL" id="CRL35134.1"/>
    </source>
</evidence>
<feature type="modified residue" description="Phosphoserine" evidence="9">
    <location>
        <position position="101"/>
    </location>
</feature>
<dbReference type="SUPFAM" id="SSF55957">
    <property type="entry name" value="Phosphoglucomutase, C-terminal domain"/>
    <property type="match status" value="1"/>
</dbReference>
<dbReference type="STRING" id="360807.ERS852392_00577"/>
<dbReference type="GO" id="GO:0008966">
    <property type="term" value="F:phosphoglucosamine mutase activity"/>
    <property type="evidence" value="ECO:0007669"/>
    <property type="project" value="UniProtKB-UniRule"/>
</dbReference>
<feature type="domain" description="Alpha-D-phosphohexomutase C-terminal" evidence="12">
    <location>
        <begin position="374"/>
        <end position="442"/>
    </location>
</feature>
<dbReference type="GO" id="GO:0009252">
    <property type="term" value="P:peptidoglycan biosynthetic process"/>
    <property type="evidence" value="ECO:0007669"/>
    <property type="project" value="TreeGrafter"/>
</dbReference>
<dbReference type="EMBL" id="CVRS01000059">
    <property type="protein sequence ID" value="CRL35134.1"/>
    <property type="molecule type" value="Genomic_DNA"/>
</dbReference>
<dbReference type="GO" id="GO:0005975">
    <property type="term" value="P:carbohydrate metabolic process"/>
    <property type="evidence" value="ECO:0007669"/>
    <property type="project" value="InterPro"/>
</dbReference>
<evidence type="ECO:0000256" key="7">
    <source>
        <dbReference type="ARBA" id="ARBA00066330"/>
    </source>
</evidence>
<evidence type="ECO:0000256" key="11">
    <source>
        <dbReference type="RuleBase" id="RU004327"/>
    </source>
</evidence>
<evidence type="ECO:0000259" key="15">
    <source>
        <dbReference type="Pfam" id="PF02880"/>
    </source>
</evidence>
<comment type="function">
    <text evidence="9 11">Catalyzes the conversion of glucosamine-6-phosphate to glucosamine-1-phosphate.</text>
</comment>
<dbReference type="HAMAP" id="MF_01554_B">
    <property type="entry name" value="GlmM_B"/>
    <property type="match status" value="1"/>
</dbReference>
<feature type="binding site" evidence="9">
    <location>
        <position position="245"/>
    </location>
    <ligand>
        <name>Mg(2+)</name>
        <dbReference type="ChEBI" id="CHEBI:18420"/>
    </ligand>
</feature>
<dbReference type="CDD" id="cd05802">
    <property type="entry name" value="GlmM"/>
    <property type="match status" value="1"/>
</dbReference>
<dbReference type="FunFam" id="3.40.120.10:FF:000002">
    <property type="entry name" value="Phosphoglucosamine mutase"/>
    <property type="match status" value="1"/>
</dbReference>
<comment type="catalytic activity">
    <reaction evidence="6 9 11">
        <text>alpha-D-glucosamine 1-phosphate = D-glucosamine 6-phosphate</text>
        <dbReference type="Rhea" id="RHEA:23424"/>
        <dbReference type="ChEBI" id="CHEBI:58516"/>
        <dbReference type="ChEBI" id="CHEBI:58725"/>
        <dbReference type="EC" id="5.4.2.10"/>
    </reaction>
</comment>
<dbReference type="SUPFAM" id="SSF53738">
    <property type="entry name" value="Phosphoglucomutase, first 3 domains"/>
    <property type="match status" value="3"/>
</dbReference>
<keyword evidence="4 9" id="KW-0460">Magnesium</keyword>
<evidence type="ECO:0000313" key="18">
    <source>
        <dbReference type="Proteomes" id="UP000049828"/>
    </source>
</evidence>
<dbReference type="Pfam" id="PF02880">
    <property type="entry name" value="PGM_PMM_III"/>
    <property type="match status" value="1"/>
</dbReference>
<evidence type="ECO:0000259" key="13">
    <source>
        <dbReference type="Pfam" id="PF02878"/>
    </source>
</evidence>
<dbReference type="NCBIfam" id="TIGR01455">
    <property type="entry name" value="glmM"/>
    <property type="match status" value="1"/>
</dbReference>
<evidence type="ECO:0000256" key="9">
    <source>
        <dbReference type="HAMAP-Rule" id="MF_01554"/>
    </source>
</evidence>
<dbReference type="FunFam" id="3.30.310.50:FF:000001">
    <property type="entry name" value="Phosphoglucosamine mutase"/>
    <property type="match status" value="1"/>
</dbReference>
<name>A0A0M6WFP7_9FIRM</name>
<dbReference type="Pfam" id="PF02878">
    <property type="entry name" value="PGM_PMM_I"/>
    <property type="match status" value="1"/>
</dbReference>
<feature type="binding site" description="via phosphate group" evidence="9">
    <location>
        <position position="101"/>
    </location>
    <ligand>
        <name>Mg(2+)</name>
        <dbReference type="ChEBI" id="CHEBI:18420"/>
    </ligand>
</feature>